<dbReference type="Proteomes" id="UP000054370">
    <property type="component" value="Unassembled WGS sequence"/>
</dbReference>
<keyword evidence="4" id="KW-1185">Reference proteome</keyword>
<feature type="domain" description="CN hydrolase" evidence="2">
    <location>
        <begin position="23"/>
        <end position="266"/>
    </location>
</feature>
<dbReference type="PROSITE" id="PS50263">
    <property type="entry name" value="CN_HYDROLASE"/>
    <property type="match status" value="1"/>
</dbReference>
<dbReference type="InterPro" id="IPR036526">
    <property type="entry name" value="C-N_Hydrolase_sf"/>
</dbReference>
<organism evidence="3 4">
    <name type="scientific">Vibrio vulnificus</name>
    <dbReference type="NCBI Taxonomy" id="672"/>
    <lineage>
        <taxon>Bacteria</taxon>
        <taxon>Pseudomonadati</taxon>
        <taxon>Pseudomonadota</taxon>
        <taxon>Gammaproteobacteria</taxon>
        <taxon>Vibrionales</taxon>
        <taxon>Vibrionaceae</taxon>
        <taxon>Vibrio</taxon>
    </lineage>
</organism>
<dbReference type="InterPro" id="IPR003010">
    <property type="entry name" value="C-N_Hydrolase"/>
</dbReference>
<protein>
    <submittedName>
        <fullName evidence="3">Carbon-nitrogen hydrolase family protein</fullName>
    </submittedName>
</protein>
<dbReference type="SUPFAM" id="SSF56317">
    <property type="entry name" value="Carbon-nitrogen hydrolase"/>
    <property type="match status" value="1"/>
</dbReference>
<evidence type="ECO:0000256" key="1">
    <source>
        <dbReference type="ARBA" id="ARBA00022801"/>
    </source>
</evidence>
<gene>
    <name evidence="3" type="ORF">AL548_003770</name>
</gene>
<dbReference type="PANTHER" id="PTHR43674:SF2">
    <property type="entry name" value="BETA-UREIDOPROPIONASE"/>
    <property type="match status" value="1"/>
</dbReference>
<dbReference type="GO" id="GO:0016787">
    <property type="term" value="F:hydrolase activity"/>
    <property type="evidence" value="ECO:0007669"/>
    <property type="project" value="UniProtKB-KW"/>
</dbReference>
<dbReference type="EMBL" id="LOSH02000001">
    <property type="protein sequence ID" value="PNM77699.1"/>
    <property type="molecule type" value="Genomic_DNA"/>
</dbReference>
<sequence>MKSRHHGKLVLGVKKGENMNAAITISLAQIPVVRGDLPSNLAQHIYMIERSAEHDADVVVFPELSLTGYELDLVNELALLPEAESIQSLSQASVEHHVIVIAGCPLRHDDAAKPTIGAVICFPDGRVEYYDKQYLHEGEAQFCSSGSSDYVFNVKEQQIALAICADFTHAEHAQRAKALGADLYLVSALISKNGYETDAKILSDIASEHAFPVLLSNHISQTGGWETCGKSSIWNAQGKRLTEADSKEVGLILCAISGGDITVRNA</sequence>
<dbReference type="CDD" id="cd07197">
    <property type="entry name" value="nitrilase"/>
    <property type="match status" value="1"/>
</dbReference>
<accession>A0ABX4X4V7</accession>
<dbReference type="PANTHER" id="PTHR43674">
    <property type="entry name" value="NITRILASE C965.09-RELATED"/>
    <property type="match status" value="1"/>
</dbReference>
<evidence type="ECO:0000313" key="4">
    <source>
        <dbReference type="Proteomes" id="UP000054370"/>
    </source>
</evidence>
<reference evidence="3" key="1">
    <citation type="submission" date="2017-12" db="EMBL/GenBank/DDBJ databases">
        <title>FDA dAtabase for Regulatory Grade micrObial Sequences (FDA-ARGOS): Supporting development and validation of Infectious Disease Dx tests.</title>
        <authorList>
            <person name="Hoffmann M."/>
            <person name="Allard M."/>
            <person name="Evans P."/>
            <person name="Brown E."/>
            <person name="Tallon L.J."/>
            <person name="Sadzewicz L."/>
            <person name="Sengamalay N."/>
            <person name="Ott S."/>
            <person name="Godinez A."/>
            <person name="Nagaraj S."/>
            <person name="Vavikolanu K."/>
            <person name="Aluvathingal J."/>
            <person name="Nadendla S."/>
            <person name="Hobson J."/>
            <person name="Sichtig H."/>
        </authorList>
    </citation>
    <scope>NUCLEOTIDE SEQUENCE [LARGE SCALE GENOMIC DNA]</scope>
    <source>
        <strain evidence="3">FDAARGOS_118</strain>
    </source>
</reference>
<comment type="caution">
    <text evidence="3">The sequence shown here is derived from an EMBL/GenBank/DDBJ whole genome shotgun (WGS) entry which is preliminary data.</text>
</comment>
<dbReference type="InterPro" id="IPR050345">
    <property type="entry name" value="Aliph_Amidase/BUP"/>
</dbReference>
<keyword evidence="1 3" id="KW-0378">Hydrolase</keyword>
<evidence type="ECO:0000313" key="3">
    <source>
        <dbReference type="EMBL" id="PNM77699.1"/>
    </source>
</evidence>
<evidence type="ECO:0000259" key="2">
    <source>
        <dbReference type="PROSITE" id="PS50263"/>
    </source>
</evidence>
<dbReference type="Pfam" id="PF00795">
    <property type="entry name" value="CN_hydrolase"/>
    <property type="match status" value="1"/>
</dbReference>
<name>A0ABX4X4V7_VIBVL</name>
<dbReference type="Gene3D" id="3.60.110.10">
    <property type="entry name" value="Carbon-nitrogen hydrolase"/>
    <property type="match status" value="1"/>
</dbReference>
<proteinExistence type="predicted"/>